<dbReference type="Gene3D" id="2.60.120.10">
    <property type="entry name" value="Jelly Rolls"/>
    <property type="match status" value="1"/>
</dbReference>
<comment type="caution">
    <text evidence="4">The sequence shown here is derived from an EMBL/GenBank/DDBJ whole genome shotgun (WGS) entry which is preliminary data.</text>
</comment>
<evidence type="ECO:0000259" key="3">
    <source>
        <dbReference type="Pfam" id="PF07883"/>
    </source>
</evidence>
<evidence type="ECO:0000313" key="4">
    <source>
        <dbReference type="EMBL" id="NEK59483.1"/>
    </source>
</evidence>
<dbReference type="PANTHER" id="PTHR41517">
    <property type="entry name" value="1,2-DIOXYGENASE PROTEIN-RELATED"/>
    <property type="match status" value="1"/>
</dbReference>
<dbReference type="GO" id="GO:0051213">
    <property type="term" value="F:dioxygenase activity"/>
    <property type="evidence" value="ECO:0007669"/>
    <property type="project" value="UniProtKB-KW"/>
</dbReference>
<keyword evidence="1" id="KW-0223">Dioxygenase</keyword>
<protein>
    <submittedName>
        <fullName evidence="4">Cupin domain-containing protein</fullName>
    </submittedName>
</protein>
<feature type="domain" description="Cupin type-2" evidence="3">
    <location>
        <begin position="89"/>
        <end position="156"/>
    </location>
</feature>
<dbReference type="CDD" id="cd06992">
    <property type="entry name" value="cupin_GDO-like_C"/>
    <property type="match status" value="1"/>
</dbReference>
<keyword evidence="2" id="KW-0560">Oxidoreductase</keyword>
<dbReference type="InterPro" id="IPR013096">
    <property type="entry name" value="Cupin_2"/>
</dbReference>
<dbReference type="InterPro" id="IPR011051">
    <property type="entry name" value="RmlC_Cupin_sf"/>
</dbReference>
<gene>
    <name evidence="4" type="ORF">GCU56_16615</name>
</gene>
<proteinExistence type="predicted"/>
<dbReference type="InterPro" id="IPR014710">
    <property type="entry name" value="RmlC-like_jellyroll"/>
</dbReference>
<evidence type="ECO:0000256" key="1">
    <source>
        <dbReference type="ARBA" id="ARBA00022964"/>
    </source>
</evidence>
<dbReference type="PANTHER" id="PTHR41517:SF1">
    <property type="entry name" value="CUPIN"/>
    <property type="match status" value="1"/>
</dbReference>
<name>A0A7K3W533_9ACTN</name>
<accession>A0A7K3W533</accession>
<dbReference type="SUPFAM" id="SSF51182">
    <property type="entry name" value="RmlC-like cupins"/>
    <property type="match status" value="1"/>
</dbReference>
<dbReference type="Pfam" id="PF07883">
    <property type="entry name" value="Cupin_2"/>
    <property type="match status" value="1"/>
</dbReference>
<sequence length="350" mass="38979">MGAPSTPDPYQAIAQLGAAPLWRYFGDVLPAQPKPKAVPYLWRYAALRPYLHHFLETCSLEEAERRVLMLVNPELTEPPATTTSLYAGLQIIGPGETAQAHRHTSNAFRYVIEGTGAYTTVNGERVHMHPGDLLMTPGWHWHDHEHEGDAPMIWLDALDYPITNAFDANFFELYGERTQKSTVPDDLSSRQFIHGQLSPAWAVPHTSSSPVGNYPWAETSRAFDAIADDAVGSEVEGIILEYKNPLTGGPVVPTMSCRISRLRPGFRGARTRRTTSAIYHVVRGTGTALVGDQHLDWTDKDVFAVPPWADFELRNDSGTEDAFLFSWTNEPVLRALGFLREELPERGSQS</sequence>
<dbReference type="CDD" id="cd02216">
    <property type="entry name" value="cupin_GDO-like_N"/>
    <property type="match status" value="1"/>
</dbReference>
<reference evidence="4 5" key="1">
    <citation type="submission" date="2020-02" db="EMBL/GenBank/DDBJ databases">
        <title>Geodermatophilus sabuli CPCC 205279 I12A-02694.</title>
        <authorList>
            <person name="Jiang Z."/>
        </authorList>
    </citation>
    <scope>NUCLEOTIDE SEQUENCE [LARGE SCALE GENOMIC DNA]</scope>
    <source>
        <strain evidence="4 5">I12A-02694</strain>
    </source>
</reference>
<dbReference type="InterPro" id="IPR047183">
    <property type="entry name" value="GDO-like"/>
</dbReference>
<dbReference type="EMBL" id="JAAGWF010000018">
    <property type="protein sequence ID" value="NEK59483.1"/>
    <property type="molecule type" value="Genomic_DNA"/>
</dbReference>
<dbReference type="AlphaFoldDB" id="A0A7K3W533"/>
<dbReference type="Proteomes" id="UP000470246">
    <property type="component" value="Unassembled WGS sequence"/>
</dbReference>
<keyword evidence="5" id="KW-1185">Reference proteome</keyword>
<evidence type="ECO:0000256" key="2">
    <source>
        <dbReference type="ARBA" id="ARBA00023002"/>
    </source>
</evidence>
<organism evidence="4 5">
    <name type="scientific">Geodermatophilus sabuli</name>
    <dbReference type="NCBI Taxonomy" id="1564158"/>
    <lineage>
        <taxon>Bacteria</taxon>
        <taxon>Bacillati</taxon>
        <taxon>Actinomycetota</taxon>
        <taxon>Actinomycetes</taxon>
        <taxon>Geodermatophilales</taxon>
        <taxon>Geodermatophilaceae</taxon>
        <taxon>Geodermatophilus</taxon>
    </lineage>
</organism>
<evidence type="ECO:0000313" key="5">
    <source>
        <dbReference type="Proteomes" id="UP000470246"/>
    </source>
</evidence>